<proteinExistence type="predicted"/>
<accession>K5VUD9</accession>
<dbReference type="EMBL" id="JH930478">
    <property type="protein sequence ID" value="EKM50400.1"/>
    <property type="molecule type" value="Genomic_DNA"/>
</dbReference>
<reference evidence="2 3" key="1">
    <citation type="journal article" date="2012" name="BMC Genomics">
        <title>Comparative genomics of the white-rot fungi, Phanerochaete carnosa and P. chrysosporium, to elucidate the genetic basis of the distinct wood types they colonize.</title>
        <authorList>
            <person name="Suzuki H."/>
            <person name="MacDonald J."/>
            <person name="Syed K."/>
            <person name="Salamov A."/>
            <person name="Hori C."/>
            <person name="Aerts A."/>
            <person name="Henrissat B."/>
            <person name="Wiebenga A."/>
            <person name="vanKuyk P.A."/>
            <person name="Barry K."/>
            <person name="Lindquist E."/>
            <person name="LaButti K."/>
            <person name="Lapidus A."/>
            <person name="Lucas S."/>
            <person name="Coutinho P."/>
            <person name="Gong Y."/>
            <person name="Samejima M."/>
            <person name="Mahadevan R."/>
            <person name="Abou-Zaid M."/>
            <person name="de Vries R.P."/>
            <person name="Igarashi K."/>
            <person name="Yadav J.S."/>
            <person name="Grigoriev I.V."/>
            <person name="Master E.R."/>
        </authorList>
    </citation>
    <scope>NUCLEOTIDE SEQUENCE [LARGE SCALE GENOMIC DNA]</scope>
    <source>
        <strain evidence="2 3">HHB-10118-sp</strain>
    </source>
</reference>
<dbReference type="HOGENOM" id="CLU_1489502_0_0_1"/>
<feature type="compositionally biased region" description="Polar residues" evidence="1">
    <location>
        <begin position="145"/>
        <end position="157"/>
    </location>
</feature>
<sequence>MSSTTLETQIFGVCPADDDISDLMLVDALSAHKLEPKANISVATLDSHALLFQPILLWPPTLQAAHNNLLVARDDNNDRTWAQAQPNTFISHISATVPLLRTMKFAPEANDLPFPMSKKLLPLLQLAMVDTGASTPDSMPGLEPNSPSSKPTEFISSSHKDNSPEIITELEAQMCFCKSVK</sequence>
<dbReference type="KEGG" id="pco:PHACADRAFT_32453"/>
<keyword evidence="3" id="KW-1185">Reference proteome</keyword>
<dbReference type="InParanoid" id="K5VUD9"/>
<dbReference type="RefSeq" id="XP_007400614.1">
    <property type="nucleotide sequence ID" value="XM_007400552.1"/>
</dbReference>
<name>K5VUD9_PHACS</name>
<protein>
    <submittedName>
        <fullName evidence="2">Uncharacterized protein</fullName>
    </submittedName>
</protein>
<evidence type="ECO:0000256" key="1">
    <source>
        <dbReference type="SAM" id="MobiDB-lite"/>
    </source>
</evidence>
<dbReference type="Proteomes" id="UP000008370">
    <property type="component" value="Unassembled WGS sequence"/>
</dbReference>
<evidence type="ECO:0000313" key="3">
    <source>
        <dbReference type="Proteomes" id="UP000008370"/>
    </source>
</evidence>
<dbReference type="AlphaFoldDB" id="K5VUD9"/>
<dbReference type="GeneID" id="18919737"/>
<organism evidence="2 3">
    <name type="scientific">Phanerochaete carnosa (strain HHB-10118-sp)</name>
    <name type="common">White-rot fungus</name>
    <name type="synonym">Peniophora carnosa</name>
    <dbReference type="NCBI Taxonomy" id="650164"/>
    <lineage>
        <taxon>Eukaryota</taxon>
        <taxon>Fungi</taxon>
        <taxon>Dikarya</taxon>
        <taxon>Basidiomycota</taxon>
        <taxon>Agaricomycotina</taxon>
        <taxon>Agaricomycetes</taxon>
        <taxon>Polyporales</taxon>
        <taxon>Phanerochaetaceae</taxon>
        <taxon>Phanerochaete</taxon>
    </lineage>
</organism>
<feature type="region of interest" description="Disordered" evidence="1">
    <location>
        <begin position="132"/>
        <end position="160"/>
    </location>
</feature>
<gene>
    <name evidence="2" type="ORF">PHACADRAFT_32453</name>
</gene>
<evidence type="ECO:0000313" key="2">
    <source>
        <dbReference type="EMBL" id="EKM50400.1"/>
    </source>
</evidence>